<evidence type="ECO:0000313" key="3">
    <source>
        <dbReference type="Proteomes" id="UP001622557"/>
    </source>
</evidence>
<organism evidence="2 3">
    <name type="scientific">Streptomyces achromogenes</name>
    <dbReference type="NCBI Taxonomy" id="67255"/>
    <lineage>
        <taxon>Bacteria</taxon>
        <taxon>Bacillati</taxon>
        <taxon>Actinomycetota</taxon>
        <taxon>Actinomycetes</taxon>
        <taxon>Kitasatosporales</taxon>
        <taxon>Streptomycetaceae</taxon>
        <taxon>Streptomyces</taxon>
    </lineage>
</organism>
<dbReference type="CDD" id="cd00531">
    <property type="entry name" value="NTF2_like"/>
    <property type="match status" value="1"/>
</dbReference>
<sequence length="151" mass="16488">MPAALISSHRAVENLLARYAELVDDGDFAGLGLLLADATFVGSGPPVSGGEAVEKMFRDTLIVHADGTPRTQHVTSDIAIEVEEQAGTAVTRSYVTVLQALPDLPLQPVAAGRYRDRFERRGGQWRFTERRVDIRLVGEVSRHLRQAAARP</sequence>
<dbReference type="GeneID" id="97279031"/>
<dbReference type="InterPro" id="IPR037401">
    <property type="entry name" value="SnoaL-like"/>
</dbReference>
<protein>
    <submittedName>
        <fullName evidence="2">Nuclear transport factor 2 family protein</fullName>
    </submittedName>
</protein>
<accession>A0ABZ1KI49</accession>
<feature type="domain" description="SnoaL-like" evidence="1">
    <location>
        <begin position="7"/>
        <end position="131"/>
    </location>
</feature>
<dbReference type="SUPFAM" id="SSF54427">
    <property type="entry name" value="NTF2-like"/>
    <property type="match status" value="1"/>
</dbReference>
<evidence type="ECO:0000313" key="2">
    <source>
        <dbReference type="EMBL" id="WTQ79026.1"/>
    </source>
</evidence>
<proteinExistence type="predicted"/>
<dbReference type="Proteomes" id="UP001622557">
    <property type="component" value="Chromosome"/>
</dbReference>
<evidence type="ECO:0000259" key="1">
    <source>
        <dbReference type="Pfam" id="PF13577"/>
    </source>
</evidence>
<name>A0ABZ1KI49_STRAH</name>
<dbReference type="Pfam" id="PF13577">
    <property type="entry name" value="SnoaL_4"/>
    <property type="match status" value="1"/>
</dbReference>
<gene>
    <name evidence="2" type="ORF">OG350_01375</name>
</gene>
<dbReference type="Gene3D" id="3.10.450.50">
    <property type="match status" value="1"/>
</dbReference>
<dbReference type="InterPro" id="IPR032710">
    <property type="entry name" value="NTF2-like_dom_sf"/>
</dbReference>
<reference evidence="2 3" key="1">
    <citation type="submission" date="2022-10" db="EMBL/GenBank/DDBJ databases">
        <title>The complete genomes of actinobacterial strains from the NBC collection.</title>
        <authorList>
            <person name="Joergensen T.S."/>
            <person name="Alvarez Arevalo M."/>
            <person name="Sterndorff E.B."/>
            <person name="Faurdal D."/>
            <person name="Vuksanovic O."/>
            <person name="Mourched A.-S."/>
            <person name="Charusanti P."/>
            <person name="Shaw S."/>
            <person name="Blin K."/>
            <person name="Weber T."/>
        </authorList>
    </citation>
    <scope>NUCLEOTIDE SEQUENCE [LARGE SCALE GENOMIC DNA]</scope>
    <source>
        <strain evidence="2 3">NBC_00156</strain>
    </source>
</reference>
<dbReference type="EMBL" id="CP108164">
    <property type="protein sequence ID" value="WTQ79026.1"/>
    <property type="molecule type" value="Genomic_DNA"/>
</dbReference>
<dbReference type="RefSeq" id="WP_405444715.1">
    <property type="nucleotide sequence ID" value="NZ_CP108164.1"/>
</dbReference>
<keyword evidence="3" id="KW-1185">Reference proteome</keyword>